<protein>
    <recommendedName>
        <fullName evidence="1">AB hydrolase-1 domain-containing protein</fullName>
    </recommendedName>
</protein>
<evidence type="ECO:0000313" key="2">
    <source>
        <dbReference type="EMBL" id="KAF9504014.1"/>
    </source>
</evidence>
<sequence>MSLVELPNGSKLYVESRGLATAHAIVFVHSVGADRRMWDPLLDVKPNELNRNSGSSCLSPIVNIPLSVESHAQDLDLLIRHLNLESPSIVGHSLGSFVSAEYAVGDQGSISQLLLISSLLSPRAKPARAAQKKTVAKIREAQSVEPVVESSIQALVGQPSTNALALSYSCVLMLAQSPDGYASNLAASSDFDEHIEVEKLEIPVLVINGGRDFIAGDGSRLSQAIRG</sequence>
<name>A0A9P6AF42_9AGAM</name>
<dbReference type="OrthoDB" id="8119704at2759"/>
<gene>
    <name evidence="2" type="ORF">BS47DRAFT_1386320</name>
</gene>
<accession>A0A9P6AF42</accession>
<evidence type="ECO:0000313" key="3">
    <source>
        <dbReference type="Proteomes" id="UP000886523"/>
    </source>
</evidence>
<dbReference type="SUPFAM" id="SSF53474">
    <property type="entry name" value="alpha/beta-Hydrolases"/>
    <property type="match status" value="1"/>
</dbReference>
<dbReference type="Pfam" id="PF00561">
    <property type="entry name" value="Abhydrolase_1"/>
    <property type="match status" value="1"/>
</dbReference>
<evidence type="ECO:0000259" key="1">
    <source>
        <dbReference type="Pfam" id="PF00561"/>
    </source>
</evidence>
<dbReference type="Gene3D" id="3.40.50.1820">
    <property type="entry name" value="alpha/beta hydrolase"/>
    <property type="match status" value="1"/>
</dbReference>
<dbReference type="AlphaFoldDB" id="A0A9P6AF42"/>
<keyword evidence="3" id="KW-1185">Reference proteome</keyword>
<reference evidence="2" key="1">
    <citation type="journal article" date="2020" name="Nat. Commun.">
        <title>Large-scale genome sequencing of mycorrhizal fungi provides insights into the early evolution of symbiotic traits.</title>
        <authorList>
            <person name="Miyauchi S."/>
            <person name="Kiss E."/>
            <person name="Kuo A."/>
            <person name="Drula E."/>
            <person name="Kohler A."/>
            <person name="Sanchez-Garcia M."/>
            <person name="Morin E."/>
            <person name="Andreopoulos B."/>
            <person name="Barry K.W."/>
            <person name="Bonito G."/>
            <person name="Buee M."/>
            <person name="Carver A."/>
            <person name="Chen C."/>
            <person name="Cichocki N."/>
            <person name="Clum A."/>
            <person name="Culley D."/>
            <person name="Crous P.W."/>
            <person name="Fauchery L."/>
            <person name="Girlanda M."/>
            <person name="Hayes R.D."/>
            <person name="Keri Z."/>
            <person name="LaButti K."/>
            <person name="Lipzen A."/>
            <person name="Lombard V."/>
            <person name="Magnuson J."/>
            <person name="Maillard F."/>
            <person name="Murat C."/>
            <person name="Nolan M."/>
            <person name="Ohm R.A."/>
            <person name="Pangilinan J."/>
            <person name="Pereira M.F."/>
            <person name="Perotto S."/>
            <person name="Peter M."/>
            <person name="Pfister S."/>
            <person name="Riley R."/>
            <person name="Sitrit Y."/>
            <person name="Stielow J.B."/>
            <person name="Szollosi G."/>
            <person name="Zifcakova L."/>
            <person name="Stursova M."/>
            <person name="Spatafora J.W."/>
            <person name="Tedersoo L."/>
            <person name="Vaario L.M."/>
            <person name="Yamada A."/>
            <person name="Yan M."/>
            <person name="Wang P."/>
            <person name="Xu J."/>
            <person name="Bruns T."/>
            <person name="Baldrian P."/>
            <person name="Vilgalys R."/>
            <person name="Dunand C."/>
            <person name="Henrissat B."/>
            <person name="Grigoriev I.V."/>
            <person name="Hibbett D."/>
            <person name="Nagy L.G."/>
            <person name="Martin F.M."/>
        </authorList>
    </citation>
    <scope>NUCLEOTIDE SEQUENCE</scope>
    <source>
        <strain evidence="2">UP504</strain>
    </source>
</reference>
<dbReference type="InterPro" id="IPR029058">
    <property type="entry name" value="AB_hydrolase_fold"/>
</dbReference>
<feature type="domain" description="AB hydrolase-1" evidence="1">
    <location>
        <begin position="67"/>
        <end position="128"/>
    </location>
</feature>
<dbReference type="InterPro" id="IPR000073">
    <property type="entry name" value="AB_hydrolase_1"/>
</dbReference>
<dbReference type="EMBL" id="MU129274">
    <property type="protein sequence ID" value="KAF9504014.1"/>
    <property type="molecule type" value="Genomic_DNA"/>
</dbReference>
<proteinExistence type="predicted"/>
<comment type="caution">
    <text evidence="2">The sequence shown here is derived from an EMBL/GenBank/DDBJ whole genome shotgun (WGS) entry which is preliminary data.</text>
</comment>
<organism evidence="2 3">
    <name type="scientific">Hydnum rufescens UP504</name>
    <dbReference type="NCBI Taxonomy" id="1448309"/>
    <lineage>
        <taxon>Eukaryota</taxon>
        <taxon>Fungi</taxon>
        <taxon>Dikarya</taxon>
        <taxon>Basidiomycota</taxon>
        <taxon>Agaricomycotina</taxon>
        <taxon>Agaricomycetes</taxon>
        <taxon>Cantharellales</taxon>
        <taxon>Hydnaceae</taxon>
        <taxon>Hydnum</taxon>
    </lineage>
</organism>
<dbReference type="Proteomes" id="UP000886523">
    <property type="component" value="Unassembled WGS sequence"/>
</dbReference>